<dbReference type="AlphaFoldDB" id="A0A2M7W0S8"/>
<accession>A0A2M7W0S8</accession>
<name>A0A2M7W0S8_9BACT</name>
<protein>
    <submittedName>
        <fullName evidence="2">Uncharacterized protein</fullName>
    </submittedName>
</protein>
<keyword evidence="1" id="KW-1133">Transmembrane helix</keyword>
<keyword evidence="1" id="KW-0812">Transmembrane</keyword>
<proteinExistence type="predicted"/>
<comment type="caution">
    <text evidence="2">The sequence shown here is derived from an EMBL/GenBank/DDBJ whole genome shotgun (WGS) entry which is preliminary data.</text>
</comment>
<evidence type="ECO:0000313" key="2">
    <source>
        <dbReference type="EMBL" id="PJA12354.1"/>
    </source>
</evidence>
<evidence type="ECO:0000256" key="1">
    <source>
        <dbReference type="SAM" id="Phobius"/>
    </source>
</evidence>
<keyword evidence="1" id="KW-0472">Membrane</keyword>
<reference evidence="3" key="1">
    <citation type="submission" date="2017-09" db="EMBL/GenBank/DDBJ databases">
        <title>Depth-based differentiation of microbial function through sediment-hosted aquifers and enrichment of novel symbionts in the deep terrestrial subsurface.</title>
        <authorList>
            <person name="Probst A.J."/>
            <person name="Ladd B."/>
            <person name="Jarett J.K."/>
            <person name="Geller-Mcgrath D.E."/>
            <person name="Sieber C.M.K."/>
            <person name="Emerson J.B."/>
            <person name="Anantharaman K."/>
            <person name="Thomas B.C."/>
            <person name="Malmstrom R."/>
            <person name="Stieglmeier M."/>
            <person name="Klingl A."/>
            <person name="Woyke T."/>
            <person name="Ryan C.M."/>
            <person name="Banfield J.F."/>
        </authorList>
    </citation>
    <scope>NUCLEOTIDE SEQUENCE [LARGE SCALE GENOMIC DNA]</scope>
</reference>
<gene>
    <name evidence="2" type="ORF">COX64_04625</name>
</gene>
<sequence length="187" mass="21168">MSVNLLPQATVKDVKKADSSLRGMVVLFVWLGLLVVVFVFLFFNESLEKGKLRDAESQKTTLLSQITDLGTTQDEYYTLAYKTLVLSRIKTDQYVPSTIGNYVKEKIEGTGKVQQYYFDAKGVVRLQIETTSYYTAVKIWHELLKDKTVMSELNLTSFSQDAKGKVSFQLTGTLNLAELYIEHGITK</sequence>
<feature type="transmembrane region" description="Helical" evidence="1">
    <location>
        <begin position="20"/>
        <end position="43"/>
    </location>
</feature>
<dbReference type="Proteomes" id="UP000228952">
    <property type="component" value="Unassembled WGS sequence"/>
</dbReference>
<evidence type="ECO:0000313" key="3">
    <source>
        <dbReference type="Proteomes" id="UP000228952"/>
    </source>
</evidence>
<dbReference type="EMBL" id="PFQB01000117">
    <property type="protein sequence ID" value="PJA12354.1"/>
    <property type="molecule type" value="Genomic_DNA"/>
</dbReference>
<organism evidence="2 3">
    <name type="scientific">Candidatus Dojkabacteria bacterium CG_4_10_14_0_2_um_filter_Dojkabacteria_WS6_41_15</name>
    <dbReference type="NCBI Taxonomy" id="2014249"/>
    <lineage>
        <taxon>Bacteria</taxon>
        <taxon>Candidatus Dojkabacteria</taxon>
    </lineage>
</organism>